<protein>
    <submittedName>
        <fullName evidence="2">Uncharacterized protein</fullName>
    </submittedName>
</protein>
<name>A0AAD7QN94_9ASCO</name>
<dbReference type="Proteomes" id="UP001217417">
    <property type="component" value="Unassembled WGS sequence"/>
</dbReference>
<dbReference type="GeneID" id="80885201"/>
<reference evidence="2" key="1">
    <citation type="submission" date="2023-03" db="EMBL/GenBank/DDBJ databases">
        <title>Near-Complete genome sequence of Lipomyces tetrasporous NRRL Y-64009, an oleaginous yeast capable of growing on lignocellulosic hydrolysates.</title>
        <authorList>
            <consortium name="Lawrence Berkeley National Laboratory"/>
            <person name="Jagtap S.S."/>
            <person name="Liu J.-J."/>
            <person name="Walukiewicz H.E."/>
            <person name="Pangilinan J."/>
            <person name="Lipzen A."/>
            <person name="Ahrendt S."/>
            <person name="Koriabine M."/>
            <person name="Cobaugh K."/>
            <person name="Salamov A."/>
            <person name="Yoshinaga Y."/>
            <person name="Ng V."/>
            <person name="Daum C."/>
            <person name="Grigoriev I.V."/>
            <person name="Slininger P.J."/>
            <person name="Dien B.S."/>
            <person name="Jin Y.-S."/>
            <person name="Rao C.V."/>
        </authorList>
    </citation>
    <scope>NUCLEOTIDE SEQUENCE</scope>
    <source>
        <strain evidence="2">NRRL Y-64009</strain>
    </source>
</reference>
<gene>
    <name evidence="2" type="ORF">POJ06DRAFT_282527</name>
</gene>
<comment type="caution">
    <text evidence="2">The sequence shown here is derived from an EMBL/GenBank/DDBJ whole genome shotgun (WGS) entry which is preliminary data.</text>
</comment>
<organism evidence="2 3">
    <name type="scientific">Lipomyces tetrasporus</name>
    <dbReference type="NCBI Taxonomy" id="54092"/>
    <lineage>
        <taxon>Eukaryota</taxon>
        <taxon>Fungi</taxon>
        <taxon>Dikarya</taxon>
        <taxon>Ascomycota</taxon>
        <taxon>Saccharomycotina</taxon>
        <taxon>Lipomycetes</taxon>
        <taxon>Lipomycetales</taxon>
        <taxon>Lipomycetaceae</taxon>
        <taxon>Lipomyces</taxon>
    </lineage>
</organism>
<evidence type="ECO:0000256" key="1">
    <source>
        <dbReference type="SAM" id="MobiDB-lite"/>
    </source>
</evidence>
<accession>A0AAD7QN94</accession>
<feature type="region of interest" description="Disordered" evidence="1">
    <location>
        <begin position="94"/>
        <end position="118"/>
    </location>
</feature>
<dbReference type="RefSeq" id="XP_056041967.1">
    <property type="nucleotide sequence ID" value="XM_056190035.1"/>
</dbReference>
<keyword evidence="3" id="KW-1185">Reference proteome</keyword>
<dbReference type="EMBL" id="JARPMG010000008">
    <property type="protein sequence ID" value="KAJ8098517.1"/>
    <property type="molecule type" value="Genomic_DNA"/>
</dbReference>
<evidence type="ECO:0000313" key="3">
    <source>
        <dbReference type="Proteomes" id="UP001217417"/>
    </source>
</evidence>
<sequence length="209" mass="24104">MDRMITRRNRPHYFVLNDGIDEEAPPEDQLDSSQLHISMDTLPDSDIFPSDSVSTLVSSLAVLGLLQYIRAKPWILKKSNARKMIDREIRCSVSDEKTGQQKRHSIEAQDRPEPTKKPKSSILAYFGEREKLSQQQLLEKNILQWIVTEKQPFTTLESPAFRQIFHDIPGITLPFSSRHTLRQRLVDNFTSQLGTNVHNSSSFSRRVDE</sequence>
<evidence type="ECO:0000313" key="2">
    <source>
        <dbReference type="EMBL" id="KAJ8098517.1"/>
    </source>
</evidence>
<dbReference type="AlphaFoldDB" id="A0AAD7QN94"/>
<proteinExistence type="predicted"/>
<feature type="compositionally biased region" description="Basic and acidic residues" evidence="1">
    <location>
        <begin position="94"/>
        <end position="116"/>
    </location>
</feature>